<evidence type="ECO:0000256" key="2">
    <source>
        <dbReference type="ARBA" id="ARBA00022695"/>
    </source>
</evidence>
<gene>
    <name evidence="4" type="primary">kdsB</name>
    <name evidence="4" type="ORF">E7681_17565</name>
</gene>
<dbReference type="GO" id="GO:0008690">
    <property type="term" value="F:3-deoxy-manno-octulosonate cytidylyltransferase activity"/>
    <property type="evidence" value="ECO:0007669"/>
    <property type="project" value="UniProtKB-EC"/>
</dbReference>
<proteinExistence type="predicted"/>
<keyword evidence="5" id="KW-1185">Reference proteome</keyword>
<dbReference type="NCBIfam" id="TIGR00466">
    <property type="entry name" value="kdsB"/>
    <property type="match status" value="1"/>
</dbReference>
<accession>A0A4S3M7P8</accession>
<keyword evidence="1 4" id="KW-0808">Transferase</keyword>
<dbReference type="GO" id="GO:0005829">
    <property type="term" value="C:cytosol"/>
    <property type="evidence" value="ECO:0007669"/>
    <property type="project" value="TreeGrafter"/>
</dbReference>
<evidence type="ECO:0000313" key="4">
    <source>
        <dbReference type="EMBL" id="THD71613.1"/>
    </source>
</evidence>
<dbReference type="Proteomes" id="UP000306113">
    <property type="component" value="Unassembled WGS sequence"/>
</dbReference>
<dbReference type="EMBL" id="SSMD01000011">
    <property type="protein sequence ID" value="THD71613.1"/>
    <property type="molecule type" value="Genomic_DNA"/>
</dbReference>
<dbReference type="CDD" id="cd02517">
    <property type="entry name" value="CMP-KDO-Synthetase"/>
    <property type="match status" value="1"/>
</dbReference>
<dbReference type="NCBIfam" id="NF003952">
    <property type="entry name" value="PRK05450.1-5"/>
    <property type="match status" value="1"/>
</dbReference>
<dbReference type="SUPFAM" id="SSF53448">
    <property type="entry name" value="Nucleotide-diphospho-sugar transferases"/>
    <property type="match status" value="1"/>
</dbReference>
<organism evidence="4 5">
    <name type="scientific">Thalassobius vesicularis</name>
    <dbReference type="NCBI Taxonomy" id="1294297"/>
    <lineage>
        <taxon>Bacteria</taxon>
        <taxon>Pseudomonadati</taxon>
        <taxon>Pseudomonadota</taxon>
        <taxon>Alphaproteobacteria</taxon>
        <taxon>Rhodobacterales</taxon>
        <taxon>Roseobacteraceae</taxon>
        <taxon>Thalassovita</taxon>
    </lineage>
</organism>
<dbReference type="GO" id="GO:0009103">
    <property type="term" value="P:lipopolysaccharide biosynthetic process"/>
    <property type="evidence" value="ECO:0007669"/>
    <property type="project" value="UniProtKB-KW"/>
</dbReference>
<dbReference type="InterPro" id="IPR004528">
    <property type="entry name" value="KdsB"/>
</dbReference>
<keyword evidence="2 4" id="KW-0548">Nucleotidyltransferase</keyword>
<keyword evidence="3" id="KW-0448">Lipopolysaccharide biosynthesis</keyword>
<dbReference type="PANTHER" id="PTHR42866:SF2">
    <property type="entry name" value="3-DEOXY-MANNO-OCTULOSONATE CYTIDYLYLTRANSFERASE, MITOCHONDRIAL"/>
    <property type="match status" value="1"/>
</dbReference>
<dbReference type="OrthoDB" id="9815559at2"/>
<name>A0A4S3M7P8_9RHOB</name>
<protein>
    <submittedName>
        <fullName evidence="4">3-deoxy-manno-octulosonate cytidylyltransferase</fullName>
        <ecNumber evidence="4">2.7.7.38</ecNumber>
    </submittedName>
</protein>
<dbReference type="InterPro" id="IPR003329">
    <property type="entry name" value="Cytidylyl_trans"/>
</dbReference>
<evidence type="ECO:0000313" key="5">
    <source>
        <dbReference type="Proteomes" id="UP000306113"/>
    </source>
</evidence>
<dbReference type="PANTHER" id="PTHR42866">
    <property type="entry name" value="3-DEOXY-MANNO-OCTULOSONATE CYTIDYLYLTRANSFERASE"/>
    <property type="match status" value="1"/>
</dbReference>
<dbReference type="AlphaFoldDB" id="A0A4S3M7P8"/>
<dbReference type="RefSeq" id="WP_136340569.1">
    <property type="nucleotide sequence ID" value="NZ_SSMD01000011.1"/>
</dbReference>
<evidence type="ECO:0000256" key="3">
    <source>
        <dbReference type="ARBA" id="ARBA00022985"/>
    </source>
</evidence>
<dbReference type="Gene3D" id="3.90.550.10">
    <property type="entry name" value="Spore Coat Polysaccharide Biosynthesis Protein SpsA, Chain A"/>
    <property type="match status" value="1"/>
</dbReference>
<reference evidence="4 5" key="1">
    <citation type="submission" date="2019-04" db="EMBL/GenBank/DDBJ databases">
        <title>Draft genome sequence of Youngimonas vesicularis.</title>
        <authorList>
            <person name="Hameed A."/>
        </authorList>
    </citation>
    <scope>NUCLEOTIDE SEQUENCE [LARGE SCALE GENOMIC DNA]</scope>
    <source>
        <strain evidence="4 5">CC-AMW-E</strain>
    </source>
</reference>
<evidence type="ECO:0000256" key="1">
    <source>
        <dbReference type="ARBA" id="ARBA00022679"/>
    </source>
</evidence>
<dbReference type="EC" id="2.7.7.38" evidence="4"/>
<dbReference type="InterPro" id="IPR029044">
    <property type="entry name" value="Nucleotide-diphossugar_trans"/>
</dbReference>
<dbReference type="Pfam" id="PF02348">
    <property type="entry name" value="CTP_transf_3"/>
    <property type="match status" value="1"/>
</dbReference>
<comment type="caution">
    <text evidence="4">The sequence shown here is derived from an EMBL/GenBank/DDBJ whole genome shotgun (WGS) entry which is preliminary data.</text>
</comment>
<sequence>MTRHVVALIPARMESSRLPGKPLKKISGIPMIVHVAKRSMLADSVDKVVVCTDSVDILFACESYGIEVCMTKSSHQNGTERIAEAAEVMGLTDDDIIIDVQGDEPFVKPEYIQQVADFVAETDYGCVVPHQMIDEYGNLNRVKLVSHGDRILYFSRSDVPCYFGQVQQPMKKHLSIIGFRLAALRRFVSSEPTPLENIERIELMRLIELGEPIGTFHQDGVSLSVDTPEDYELACRMMERDPLFRTTIEPELS</sequence>